<dbReference type="RefSeq" id="WP_146845983.1">
    <property type="nucleotide sequence ID" value="NZ_BJWH01000009.1"/>
</dbReference>
<dbReference type="EMBL" id="BJWH01000009">
    <property type="protein sequence ID" value="GEL98456.1"/>
    <property type="molecule type" value="Genomic_DNA"/>
</dbReference>
<accession>A0A511JKI6</accession>
<comment type="caution">
    <text evidence="2">The sequence shown here is derived from an EMBL/GenBank/DDBJ whole genome shotgun (WGS) entry which is preliminary data.</text>
</comment>
<reference evidence="2 3" key="1">
    <citation type="submission" date="2019-07" db="EMBL/GenBank/DDBJ databases">
        <title>Whole genome shotgun sequence of Cellulomonas terrae NBRC 100819.</title>
        <authorList>
            <person name="Hosoyama A."/>
            <person name="Uohara A."/>
            <person name="Ohji S."/>
            <person name="Ichikawa N."/>
        </authorList>
    </citation>
    <scope>NUCLEOTIDE SEQUENCE [LARGE SCALE GENOMIC DNA]</scope>
    <source>
        <strain evidence="2 3">NBRC 100819</strain>
    </source>
</reference>
<dbReference type="SUPFAM" id="SSF53335">
    <property type="entry name" value="S-adenosyl-L-methionine-dependent methyltransferases"/>
    <property type="match status" value="1"/>
</dbReference>
<evidence type="ECO:0000313" key="3">
    <source>
        <dbReference type="Proteomes" id="UP000321049"/>
    </source>
</evidence>
<gene>
    <name evidence="2" type="ORF">CTE05_20030</name>
</gene>
<dbReference type="AlphaFoldDB" id="A0A511JKI6"/>
<name>A0A511JKI6_9CELL</name>
<keyword evidence="2" id="KW-0808">Transferase</keyword>
<evidence type="ECO:0000313" key="2">
    <source>
        <dbReference type="EMBL" id="GEL98456.1"/>
    </source>
</evidence>
<keyword evidence="3" id="KW-1185">Reference proteome</keyword>
<dbReference type="Gene3D" id="3.40.50.150">
    <property type="entry name" value="Vaccinia Virus protein VP39"/>
    <property type="match status" value="1"/>
</dbReference>
<dbReference type="PANTHER" id="PTHR43861">
    <property type="entry name" value="TRANS-ACONITATE 2-METHYLTRANSFERASE-RELATED"/>
    <property type="match status" value="1"/>
</dbReference>
<dbReference type="CDD" id="cd02440">
    <property type="entry name" value="AdoMet_MTases"/>
    <property type="match status" value="1"/>
</dbReference>
<proteinExistence type="predicted"/>
<dbReference type="InterPro" id="IPR013216">
    <property type="entry name" value="Methyltransf_11"/>
</dbReference>
<protein>
    <submittedName>
        <fullName evidence="2">SAM-dependent methyltransferase</fullName>
    </submittedName>
</protein>
<dbReference type="GO" id="GO:0008757">
    <property type="term" value="F:S-adenosylmethionine-dependent methyltransferase activity"/>
    <property type="evidence" value="ECO:0007669"/>
    <property type="project" value="InterPro"/>
</dbReference>
<evidence type="ECO:0000259" key="1">
    <source>
        <dbReference type="Pfam" id="PF08241"/>
    </source>
</evidence>
<dbReference type="GO" id="GO:0032259">
    <property type="term" value="P:methylation"/>
    <property type="evidence" value="ECO:0007669"/>
    <property type="project" value="UniProtKB-KW"/>
</dbReference>
<sequence length="200" mass="21041">MSPSDLSDVARFWDAEAPTFDDEPDHGLRDPGTRVAWASRLAGWLPSGPWDVLDVGCGTGSLTALLAQAGHRVTGVDLSPEMIGRARTKLDAARLHATFVVGDAAHPPGAPVDVVLARHVVWALPDPRAALDRWVSLVRPGGALVLVEGRWSTNVGITASDLAAVVGPLVSGLRVEPLGADEALWGGPVTDERYALVARL</sequence>
<dbReference type="Pfam" id="PF08241">
    <property type="entry name" value="Methyltransf_11"/>
    <property type="match status" value="1"/>
</dbReference>
<feature type="domain" description="Methyltransferase type 11" evidence="1">
    <location>
        <begin position="53"/>
        <end position="146"/>
    </location>
</feature>
<organism evidence="2 3">
    <name type="scientific">Cellulomonas terrae</name>
    <dbReference type="NCBI Taxonomy" id="311234"/>
    <lineage>
        <taxon>Bacteria</taxon>
        <taxon>Bacillati</taxon>
        <taxon>Actinomycetota</taxon>
        <taxon>Actinomycetes</taxon>
        <taxon>Micrococcales</taxon>
        <taxon>Cellulomonadaceae</taxon>
        <taxon>Cellulomonas</taxon>
    </lineage>
</organism>
<dbReference type="OrthoDB" id="21342at2"/>
<dbReference type="Proteomes" id="UP000321049">
    <property type="component" value="Unassembled WGS sequence"/>
</dbReference>
<dbReference type="InterPro" id="IPR029063">
    <property type="entry name" value="SAM-dependent_MTases_sf"/>
</dbReference>
<keyword evidence="2" id="KW-0489">Methyltransferase</keyword>